<dbReference type="EMBL" id="JAJGCB010000003">
    <property type="protein sequence ID" value="KAJ8993499.1"/>
    <property type="molecule type" value="Genomic_DNA"/>
</dbReference>
<gene>
    <name evidence="11" type="primary">SSN6</name>
    <name evidence="11" type="ORF">HRR80_002010</name>
</gene>
<evidence type="ECO:0000256" key="7">
    <source>
        <dbReference type="ARBA" id="ARBA00023242"/>
    </source>
</evidence>
<feature type="repeat" description="TPR" evidence="9">
    <location>
        <begin position="224"/>
        <end position="257"/>
    </location>
</feature>
<dbReference type="InterPro" id="IPR019734">
    <property type="entry name" value="TPR_rpt"/>
</dbReference>
<keyword evidence="6" id="KW-0804">Transcription</keyword>
<evidence type="ECO:0000256" key="3">
    <source>
        <dbReference type="ARBA" id="ARBA00022737"/>
    </source>
</evidence>
<evidence type="ECO:0000256" key="8">
    <source>
        <dbReference type="ARBA" id="ARBA00061082"/>
    </source>
</evidence>
<accession>A0AAN6EYZ5</accession>
<evidence type="ECO:0000256" key="9">
    <source>
        <dbReference type="PROSITE-ProRule" id="PRU00339"/>
    </source>
</evidence>
<comment type="caution">
    <text evidence="11">The sequence shown here is derived from an EMBL/GenBank/DDBJ whole genome shotgun (WGS) entry which is preliminary data.</text>
</comment>
<feature type="repeat" description="TPR" evidence="9">
    <location>
        <begin position="187"/>
        <end position="220"/>
    </location>
</feature>
<organism evidence="11 12">
    <name type="scientific">Exophiala dermatitidis</name>
    <name type="common">Black yeast-like fungus</name>
    <name type="synonym">Wangiella dermatitidis</name>
    <dbReference type="NCBI Taxonomy" id="5970"/>
    <lineage>
        <taxon>Eukaryota</taxon>
        <taxon>Fungi</taxon>
        <taxon>Dikarya</taxon>
        <taxon>Ascomycota</taxon>
        <taxon>Pezizomycotina</taxon>
        <taxon>Eurotiomycetes</taxon>
        <taxon>Chaetothyriomycetidae</taxon>
        <taxon>Chaetothyriales</taxon>
        <taxon>Herpotrichiellaceae</taxon>
        <taxon>Exophiala</taxon>
    </lineage>
</organism>
<comment type="similarity">
    <text evidence="8">Belongs to the CYC8/SSN6 family.</text>
</comment>
<feature type="repeat" description="TPR" evidence="9">
    <location>
        <begin position="296"/>
        <end position="329"/>
    </location>
</feature>
<name>A0AAN6EYZ5_EXODE</name>
<feature type="compositionally biased region" description="Polar residues" evidence="10">
    <location>
        <begin position="604"/>
        <end position="613"/>
    </location>
</feature>
<dbReference type="Pfam" id="PF13181">
    <property type="entry name" value="TPR_8"/>
    <property type="match status" value="2"/>
</dbReference>
<feature type="repeat" description="TPR" evidence="9">
    <location>
        <begin position="330"/>
        <end position="363"/>
    </location>
</feature>
<feature type="compositionally biased region" description="Polar residues" evidence="10">
    <location>
        <begin position="520"/>
        <end position="530"/>
    </location>
</feature>
<evidence type="ECO:0000256" key="10">
    <source>
        <dbReference type="SAM" id="MobiDB-lite"/>
    </source>
</evidence>
<dbReference type="PANTHER" id="PTHR14017:SF1">
    <property type="entry name" value="LD02225P"/>
    <property type="match status" value="1"/>
</dbReference>
<keyword evidence="3" id="KW-0677">Repeat</keyword>
<dbReference type="Pfam" id="PF12895">
    <property type="entry name" value="ANAPC3"/>
    <property type="match status" value="1"/>
</dbReference>
<evidence type="ECO:0000313" key="12">
    <source>
        <dbReference type="Proteomes" id="UP001161757"/>
    </source>
</evidence>
<dbReference type="FunFam" id="1.25.40.10:FF:000078">
    <property type="entry name" value="Transcriptional corepressor Cyc8"/>
    <property type="match status" value="1"/>
</dbReference>
<sequence>MALVPHPSPPGVLGLQHAPHFNQMNGGGAPVDAHMQRQRLLAQLNESTWQRIGSLNELLGDNEGALFAYEQALRHNQWSPTTLNAISGILRTKEKYPEAMEYLKNILKVEPANGEAWGNLGHCYLMMDNLQEAYTAYQQALYYLPDPKEPKLWYGIGILYDRYGSLEHAEEAFSQVMRMQPDFEKANEIYFRLGIIYKQQQKFQQSLECFKYIVNDPPRPLNEEDIWFQIGHVYEQQKDFEAAKSAYRRVLERDPKHAKVLQQLGWLHHQQSNSYQSQEQAIEYLEQSVSSDNQDAQSWYLLGRCYMAQQKFPKAYEAYQQAVYRDGRNPTFWCSIGVLYYQINQYRDALDAYSRAIRLNPYISEVWYDLGTLYESCNNQTSDALDAYARAAELDPTNTHIKARLALLRSGVQTGPNQHNAPVPQDVHPQAYQNGVGVPPGPQWGAPSSNNQQSQQAPVDPARVSDWTRGIAGIQQPPQPNGLEGRDSMRAPPPRAPSPRQEASRPYDSARQTPSRKRQSPSPKLQQQSVPGMYAPGPQTLPQVNLQDRGPGFNGGVRPSPTMSGAPPPPTNGNTPGTTLPPYGRPFSPPSELRPLRDEHPQSPGATFRQQPYHSGGPFPSIANGMPSAAPPLPATAEGPARDERPPSAMKRSREWEGEQGPSKKLASEETRARLDDPSRRNSPPGRLPTPKEHFRRSSSEVRRENERRANENYHPSEAAHHPYSLPPQQIPSMQSILDGPKEAPQQEHVEQAARKVDVDEDYDNNSEDDKRAAAGQAISSPQVGGPQPPPSATPKTENAS</sequence>
<evidence type="ECO:0000256" key="5">
    <source>
        <dbReference type="ARBA" id="ARBA00023015"/>
    </source>
</evidence>
<dbReference type="PROSITE" id="PS50005">
    <property type="entry name" value="TPR"/>
    <property type="match status" value="7"/>
</dbReference>
<dbReference type="InterPro" id="IPR011990">
    <property type="entry name" value="TPR-like_helical_dom_sf"/>
</dbReference>
<evidence type="ECO:0000256" key="1">
    <source>
        <dbReference type="ARBA" id="ARBA00004123"/>
    </source>
</evidence>
<evidence type="ECO:0000256" key="6">
    <source>
        <dbReference type="ARBA" id="ARBA00023163"/>
    </source>
</evidence>
<dbReference type="PROSITE" id="PS50293">
    <property type="entry name" value="TPR_REGION"/>
    <property type="match status" value="2"/>
</dbReference>
<feature type="repeat" description="TPR" evidence="9">
    <location>
        <begin position="150"/>
        <end position="183"/>
    </location>
</feature>
<keyword evidence="4 9" id="KW-0802">TPR repeat</keyword>
<dbReference type="AlphaFoldDB" id="A0AAN6EYZ5"/>
<dbReference type="PANTHER" id="PTHR14017">
    <property type="entry name" value="LYSINE-SPECIFIC DEMETHYLASE"/>
    <property type="match status" value="1"/>
</dbReference>
<evidence type="ECO:0000256" key="4">
    <source>
        <dbReference type="ARBA" id="ARBA00022803"/>
    </source>
</evidence>
<dbReference type="InterPro" id="IPR051630">
    <property type="entry name" value="Corepressor-Demethylase"/>
</dbReference>
<dbReference type="FunFam" id="1.25.40.10:FF:000403">
    <property type="entry name" value="General transcriptional repressor, putative"/>
    <property type="match status" value="1"/>
</dbReference>
<evidence type="ECO:0000256" key="2">
    <source>
        <dbReference type="ARBA" id="ARBA00022491"/>
    </source>
</evidence>
<feature type="compositionally biased region" description="Basic and acidic residues" evidence="10">
    <location>
        <begin position="666"/>
        <end position="680"/>
    </location>
</feature>
<dbReference type="GO" id="GO:0005634">
    <property type="term" value="C:nucleus"/>
    <property type="evidence" value="ECO:0007669"/>
    <property type="project" value="UniProtKB-SubCell"/>
</dbReference>
<feature type="compositionally biased region" description="Basic and acidic residues" evidence="10">
    <location>
        <begin position="640"/>
        <end position="657"/>
    </location>
</feature>
<dbReference type="GO" id="GO:0000122">
    <property type="term" value="P:negative regulation of transcription by RNA polymerase II"/>
    <property type="evidence" value="ECO:0007669"/>
    <property type="project" value="TreeGrafter"/>
</dbReference>
<feature type="repeat" description="TPR" evidence="9">
    <location>
        <begin position="114"/>
        <end position="147"/>
    </location>
</feature>
<feature type="compositionally biased region" description="Low complexity" evidence="10">
    <location>
        <begin position="572"/>
        <end position="582"/>
    </location>
</feature>
<feature type="compositionally biased region" description="Basic and acidic residues" evidence="10">
    <location>
        <begin position="740"/>
        <end position="758"/>
    </location>
</feature>
<dbReference type="GO" id="GO:0017053">
    <property type="term" value="C:transcription repressor complex"/>
    <property type="evidence" value="ECO:0007669"/>
    <property type="project" value="TreeGrafter"/>
</dbReference>
<dbReference type="SMART" id="SM00028">
    <property type="entry name" value="TPR"/>
    <property type="match status" value="10"/>
</dbReference>
<dbReference type="GO" id="GO:0031490">
    <property type="term" value="F:chromatin DNA binding"/>
    <property type="evidence" value="ECO:0007669"/>
    <property type="project" value="TreeGrafter"/>
</dbReference>
<dbReference type="Gene3D" id="1.25.40.10">
    <property type="entry name" value="Tetratricopeptide repeat domain"/>
    <property type="match status" value="3"/>
</dbReference>
<feature type="region of interest" description="Disordered" evidence="10">
    <location>
        <begin position="413"/>
        <end position="801"/>
    </location>
</feature>
<proteinExistence type="inferred from homology"/>
<dbReference type="Proteomes" id="UP001161757">
    <property type="component" value="Unassembled WGS sequence"/>
</dbReference>
<dbReference type="SUPFAM" id="SSF48452">
    <property type="entry name" value="TPR-like"/>
    <property type="match status" value="2"/>
</dbReference>
<dbReference type="Pfam" id="PF14559">
    <property type="entry name" value="TPR_19"/>
    <property type="match status" value="1"/>
</dbReference>
<evidence type="ECO:0000313" key="11">
    <source>
        <dbReference type="EMBL" id="KAJ8993499.1"/>
    </source>
</evidence>
<keyword evidence="5" id="KW-0805">Transcription regulation</keyword>
<feature type="compositionally biased region" description="Basic and acidic residues" evidence="10">
    <location>
        <begin position="690"/>
        <end position="712"/>
    </location>
</feature>
<protein>
    <submittedName>
        <fullName evidence="11">Glucose repression mediator protein</fullName>
    </submittedName>
</protein>
<reference evidence="11" key="1">
    <citation type="submission" date="2023-01" db="EMBL/GenBank/DDBJ databases">
        <title>Exophiala dermititidis isolated from Cystic Fibrosis Patient.</title>
        <authorList>
            <person name="Kurbessoian T."/>
            <person name="Crocker A."/>
            <person name="Murante D."/>
            <person name="Hogan D.A."/>
            <person name="Stajich J.E."/>
        </authorList>
    </citation>
    <scope>NUCLEOTIDE SEQUENCE</scope>
    <source>
        <strain evidence="11">Ex8</strain>
    </source>
</reference>
<keyword evidence="2" id="KW-0678">Repressor</keyword>
<feature type="repeat" description="TPR" evidence="9">
    <location>
        <begin position="80"/>
        <end position="113"/>
    </location>
</feature>
<comment type="subcellular location">
    <subcellularLocation>
        <location evidence="1">Nucleus</location>
    </subcellularLocation>
</comment>
<dbReference type="GO" id="GO:0000978">
    <property type="term" value="F:RNA polymerase II cis-regulatory region sequence-specific DNA binding"/>
    <property type="evidence" value="ECO:0007669"/>
    <property type="project" value="TreeGrafter"/>
</dbReference>
<keyword evidence="7" id="KW-0539">Nucleus</keyword>